<reference evidence="3" key="1">
    <citation type="journal article" date="2011" name="Nat. Genet.">
        <title>The Arabidopsis lyrata genome sequence and the basis of rapid genome size change.</title>
        <authorList>
            <person name="Hu T.T."/>
            <person name="Pattyn P."/>
            <person name="Bakker E.G."/>
            <person name="Cao J."/>
            <person name="Cheng J.-F."/>
            <person name="Clark R.M."/>
            <person name="Fahlgren N."/>
            <person name="Fawcett J.A."/>
            <person name="Grimwood J."/>
            <person name="Gundlach H."/>
            <person name="Haberer G."/>
            <person name="Hollister J.D."/>
            <person name="Ossowski S."/>
            <person name="Ottilar R.P."/>
            <person name="Salamov A.A."/>
            <person name="Schneeberger K."/>
            <person name="Spannagl M."/>
            <person name="Wang X."/>
            <person name="Yang L."/>
            <person name="Nasrallah M.E."/>
            <person name="Bergelson J."/>
            <person name="Carrington J.C."/>
            <person name="Gaut B.S."/>
            <person name="Schmutz J."/>
            <person name="Mayer K.F.X."/>
            <person name="Van de Peer Y."/>
            <person name="Grigoriev I.V."/>
            <person name="Nordborg M."/>
            <person name="Weigel D."/>
            <person name="Guo Y.-L."/>
        </authorList>
    </citation>
    <scope>NUCLEOTIDE SEQUENCE [LARGE SCALE GENOMIC DNA]</scope>
    <source>
        <strain evidence="3">cv. MN47</strain>
    </source>
</reference>
<dbReference type="Gramene" id="Al_scaffold_0001_3069">
    <property type="protein sequence ID" value="Al_scaffold_0001_3069"/>
    <property type="gene ID" value="Al_scaffold_0001_3069"/>
</dbReference>
<dbReference type="HOGENOM" id="CLU_1167249_0_0_1"/>
<evidence type="ECO:0000256" key="1">
    <source>
        <dbReference type="SAM" id="MobiDB-lite"/>
    </source>
</evidence>
<evidence type="ECO:0000313" key="2">
    <source>
        <dbReference type="EMBL" id="EFH67106.1"/>
    </source>
</evidence>
<dbReference type="Proteomes" id="UP000008694">
    <property type="component" value="Unassembled WGS sequence"/>
</dbReference>
<accession>D7KEP9</accession>
<gene>
    <name evidence="2" type="ORF">ARALYDRAFT_680746</name>
</gene>
<feature type="region of interest" description="Disordered" evidence="1">
    <location>
        <begin position="48"/>
        <end position="126"/>
    </location>
</feature>
<protein>
    <submittedName>
        <fullName evidence="2">Predicted protein</fullName>
    </submittedName>
</protein>
<organism evidence="3">
    <name type="scientific">Arabidopsis lyrata subsp. lyrata</name>
    <name type="common">Lyre-leaved rock-cress</name>
    <dbReference type="NCBI Taxonomy" id="81972"/>
    <lineage>
        <taxon>Eukaryota</taxon>
        <taxon>Viridiplantae</taxon>
        <taxon>Streptophyta</taxon>
        <taxon>Embryophyta</taxon>
        <taxon>Tracheophyta</taxon>
        <taxon>Spermatophyta</taxon>
        <taxon>Magnoliopsida</taxon>
        <taxon>eudicotyledons</taxon>
        <taxon>Gunneridae</taxon>
        <taxon>Pentapetalae</taxon>
        <taxon>rosids</taxon>
        <taxon>malvids</taxon>
        <taxon>Brassicales</taxon>
        <taxon>Brassicaceae</taxon>
        <taxon>Camelineae</taxon>
        <taxon>Arabidopsis</taxon>
    </lineage>
</organism>
<evidence type="ECO:0000313" key="3">
    <source>
        <dbReference type="Proteomes" id="UP000008694"/>
    </source>
</evidence>
<feature type="region of interest" description="Disordered" evidence="1">
    <location>
        <begin position="207"/>
        <end position="238"/>
    </location>
</feature>
<sequence>MGLLTGDYKTVNKKKALGKIKVETTDKKKRQVLRARVLTGFRTAWASAYNELKPSNKTGTPETRRKKQKESTPVDHRSQSDQTLDLFPTAIPLFRRTNPPQASQKVSHSDDRVDGNGSRPSNPSRLELSSLFLRQRAPKSQSLHASIRTVGTPDAADLKDAPPYPRQLPPWTQLPVRRSSLRSIDTTPSVLNQEITASMLLLRHSRATTTSTGKHHTSVDGEAQRLTPGPPSRGLRRR</sequence>
<name>D7KEP9_ARALL</name>
<feature type="compositionally biased region" description="Basic and acidic residues" evidence="1">
    <location>
        <begin position="69"/>
        <end position="79"/>
    </location>
</feature>
<dbReference type="EMBL" id="GL348713">
    <property type="protein sequence ID" value="EFH67106.1"/>
    <property type="molecule type" value="Genomic_DNA"/>
</dbReference>
<keyword evidence="3" id="KW-1185">Reference proteome</keyword>
<dbReference type="AlphaFoldDB" id="D7KEP9"/>
<proteinExistence type="predicted"/>